<protein>
    <submittedName>
        <fullName evidence="3">Uncharacterized protein</fullName>
    </submittedName>
</protein>
<accession>A0AA36HLW2</accession>
<dbReference type="GO" id="GO:0006310">
    <property type="term" value="P:DNA recombination"/>
    <property type="evidence" value="ECO:0007669"/>
    <property type="project" value="UniProtKB-KW"/>
</dbReference>
<reference evidence="3" key="1">
    <citation type="submission" date="2023-08" db="EMBL/GenBank/DDBJ databases">
        <authorList>
            <person name="Chen Y."/>
            <person name="Shah S."/>
            <person name="Dougan E. K."/>
            <person name="Thang M."/>
            <person name="Chan C."/>
        </authorList>
    </citation>
    <scope>NUCLEOTIDE SEQUENCE</scope>
</reference>
<dbReference type="Proteomes" id="UP001178507">
    <property type="component" value="Unassembled WGS sequence"/>
</dbReference>
<dbReference type="EMBL" id="CAUJNA010000036">
    <property type="protein sequence ID" value="CAJ1370764.1"/>
    <property type="molecule type" value="Genomic_DNA"/>
</dbReference>
<evidence type="ECO:0000313" key="4">
    <source>
        <dbReference type="Proteomes" id="UP001178507"/>
    </source>
</evidence>
<dbReference type="InterPro" id="IPR011010">
    <property type="entry name" value="DNA_brk_join_enz"/>
</dbReference>
<name>A0AA36HLW2_9DINO</name>
<dbReference type="AlphaFoldDB" id="A0AA36HLW2"/>
<dbReference type="GO" id="GO:0003677">
    <property type="term" value="F:DNA binding"/>
    <property type="evidence" value="ECO:0007669"/>
    <property type="project" value="InterPro"/>
</dbReference>
<evidence type="ECO:0000313" key="3">
    <source>
        <dbReference type="EMBL" id="CAJ1370764.1"/>
    </source>
</evidence>
<proteinExistence type="predicted"/>
<evidence type="ECO:0000256" key="1">
    <source>
        <dbReference type="ARBA" id="ARBA00023172"/>
    </source>
</evidence>
<dbReference type="InterPro" id="IPR013762">
    <property type="entry name" value="Integrase-like_cat_sf"/>
</dbReference>
<keyword evidence="1" id="KW-0233">DNA recombination</keyword>
<gene>
    <name evidence="3" type="ORF">EVOR1521_LOCUS1258</name>
</gene>
<comment type="caution">
    <text evidence="3">The sequence shown here is derived from an EMBL/GenBank/DDBJ whole genome shotgun (WGS) entry which is preliminary data.</text>
</comment>
<organism evidence="3 4">
    <name type="scientific">Effrenium voratum</name>
    <dbReference type="NCBI Taxonomy" id="2562239"/>
    <lineage>
        <taxon>Eukaryota</taxon>
        <taxon>Sar</taxon>
        <taxon>Alveolata</taxon>
        <taxon>Dinophyceae</taxon>
        <taxon>Suessiales</taxon>
        <taxon>Symbiodiniaceae</taxon>
        <taxon>Effrenium</taxon>
    </lineage>
</organism>
<dbReference type="GO" id="GO:0015074">
    <property type="term" value="P:DNA integration"/>
    <property type="evidence" value="ECO:0007669"/>
    <property type="project" value="InterPro"/>
</dbReference>
<feature type="compositionally biased region" description="Polar residues" evidence="2">
    <location>
        <begin position="29"/>
        <end position="38"/>
    </location>
</feature>
<dbReference type="SUPFAM" id="SSF56349">
    <property type="entry name" value="DNA breaking-rejoining enzymes"/>
    <property type="match status" value="1"/>
</dbReference>
<sequence>MVPPAASSSRVLRPPAGVLKFLKSSTARSVQATGSTRSGRAPPVPTRALKPETRVTGRNVVAPVGAAGGQYRWVTVVIRDFDGGVPDKVGVFDNSLRIDNERTKWIGNLLVRKAKSLNSADSLMFTFSAEQFRKEFVAAGKALGVEQLHPYQLRHGGASDDLSSGLRDHNAVKSRGRWKTDQSVRRYAKIGRVQQLLTKLTQHSLQFCLWSERNLEKVFAGAVPARFL</sequence>
<keyword evidence="4" id="KW-1185">Reference proteome</keyword>
<feature type="region of interest" description="Disordered" evidence="2">
    <location>
        <begin position="29"/>
        <end position="48"/>
    </location>
</feature>
<evidence type="ECO:0000256" key="2">
    <source>
        <dbReference type="SAM" id="MobiDB-lite"/>
    </source>
</evidence>
<dbReference type="Gene3D" id="1.10.443.10">
    <property type="entry name" value="Intergrase catalytic core"/>
    <property type="match status" value="1"/>
</dbReference>